<dbReference type="PROSITE" id="PS51186">
    <property type="entry name" value="GNAT"/>
    <property type="match status" value="1"/>
</dbReference>
<sequence length="155" mass="17344">MEYRLIDETSTDEVARLAVCLTNEIIERTGVKHFDVDLPLAMALCDEFVRQGQYSVIAAFDGATIVGFGALCECRSLYAEGSFGTIQEFYVLPDYRSRNIGKALLGEIIAFAKRKGWKRLELCTPPVPEFDRTVAFYQANGFEITGGYKMKYAIG</sequence>
<gene>
    <name evidence="2" type="ORF">I8J34_16660</name>
</gene>
<evidence type="ECO:0000259" key="1">
    <source>
        <dbReference type="PROSITE" id="PS51186"/>
    </source>
</evidence>
<dbReference type="EMBL" id="JAEKFT010000021">
    <property type="protein sequence ID" value="MBT0962815.1"/>
    <property type="molecule type" value="Genomic_DNA"/>
</dbReference>
<dbReference type="Proteomes" id="UP000694660">
    <property type="component" value="Unassembled WGS sequence"/>
</dbReference>
<dbReference type="CDD" id="cd04301">
    <property type="entry name" value="NAT_SF"/>
    <property type="match status" value="1"/>
</dbReference>
<dbReference type="RefSeq" id="WP_214362767.1">
    <property type="nucleotide sequence ID" value="NZ_JAEKFT010000021.1"/>
</dbReference>
<dbReference type="InterPro" id="IPR000182">
    <property type="entry name" value="GNAT_dom"/>
</dbReference>
<dbReference type="SUPFAM" id="SSF55729">
    <property type="entry name" value="Acyl-CoA N-acyltransferases (Nat)"/>
    <property type="match status" value="1"/>
</dbReference>
<keyword evidence="3" id="KW-1185">Reference proteome</keyword>
<protein>
    <submittedName>
        <fullName evidence="2">GNAT family N-acetyltransferase</fullName>
    </submittedName>
</protein>
<accession>A0A944H9U5</accession>
<proteinExistence type="predicted"/>
<comment type="caution">
    <text evidence="2">The sequence shown here is derived from an EMBL/GenBank/DDBJ whole genome shotgun (WGS) entry which is preliminary data.</text>
</comment>
<dbReference type="Gene3D" id="3.40.630.30">
    <property type="match status" value="1"/>
</dbReference>
<reference evidence="3" key="1">
    <citation type="journal article" date="2022" name="ISME J.">
        <title>Genetic and phylogenetic analysis of dissimilatory iodate-reducing bacteria identifies potential niches across the world's oceans.</title>
        <authorList>
            <person name="Reyes-Umana V."/>
            <person name="Henning Z."/>
            <person name="Lee K."/>
            <person name="Barnum T.P."/>
            <person name="Coates J.D."/>
        </authorList>
    </citation>
    <scope>NUCLEOTIDE SEQUENCE [LARGE SCALE GENOMIC DNA]</scope>
    <source>
        <strain evidence="3">IR12</strain>
    </source>
</reference>
<dbReference type="InterPro" id="IPR016181">
    <property type="entry name" value="Acyl_CoA_acyltransferase"/>
</dbReference>
<evidence type="ECO:0000313" key="2">
    <source>
        <dbReference type="EMBL" id="MBT0962815.1"/>
    </source>
</evidence>
<feature type="domain" description="N-acetyltransferase" evidence="1">
    <location>
        <begin position="1"/>
        <end position="155"/>
    </location>
</feature>
<organism evidence="2 3">
    <name type="scientific">Denitromonas iodatirespirans</name>
    <dbReference type="NCBI Taxonomy" id="2795389"/>
    <lineage>
        <taxon>Bacteria</taxon>
        <taxon>Pseudomonadati</taxon>
        <taxon>Pseudomonadota</taxon>
        <taxon>Betaproteobacteria</taxon>
        <taxon>Rhodocyclales</taxon>
        <taxon>Zoogloeaceae</taxon>
        <taxon>Denitromonas</taxon>
    </lineage>
</organism>
<evidence type="ECO:0000313" key="3">
    <source>
        <dbReference type="Proteomes" id="UP000694660"/>
    </source>
</evidence>
<dbReference type="Pfam" id="PF00583">
    <property type="entry name" value="Acetyltransf_1"/>
    <property type="match status" value="1"/>
</dbReference>
<name>A0A944H9U5_DENI1</name>
<dbReference type="GO" id="GO:0016747">
    <property type="term" value="F:acyltransferase activity, transferring groups other than amino-acyl groups"/>
    <property type="evidence" value="ECO:0007669"/>
    <property type="project" value="InterPro"/>
</dbReference>
<dbReference type="AlphaFoldDB" id="A0A944H9U5"/>